<dbReference type="EMBL" id="LT670849">
    <property type="protein sequence ID" value="SHN78738.1"/>
    <property type="molecule type" value="Genomic_DNA"/>
</dbReference>
<organism evidence="3 4">
    <name type="scientific">Bradyrhizobium erythrophlei</name>
    <dbReference type="NCBI Taxonomy" id="1437360"/>
    <lineage>
        <taxon>Bacteria</taxon>
        <taxon>Pseudomonadati</taxon>
        <taxon>Pseudomonadota</taxon>
        <taxon>Alphaproteobacteria</taxon>
        <taxon>Hyphomicrobiales</taxon>
        <taxon>Nitrobacteraceae</taxon>
        <taxon>Bradyrhizobium</taxon>
    </lineage>
</organism>
<protein>
    <submittedName>
        <fullName evidence="3">Uncharacterized protein</fullName>
    </submittedName>
</protein>
<reference evidence="4" key="1">
    <citation type="submission" date="2016-11" db="EMBL/GenBank/DDBJ databases">
        <authorList>
            <person name="Varghese N."/>
            <person name="Submissions S."/>
        </authorList>
    </citation>
    <scope>NUCLEOTIDE SEQUENCE [LARGE SCALE GENOMIC DNA]</scope>
    <source>
        <strain evidence="4">GAS401</strain>
    </source>
</reference>
<feature type="region of interest" description="Disordered" evidence="1">
    <location>
        <begin position="65"/>
        <end position="87"/>
    </location>
</feature>
<sequence length="87" mass="9432">MINIKALSAVALVTAALSGPAFAQDEEATAPQKPVHALRHYRHAYNQVQGPNFIAPRASENGPYFDAESFDRSRIGDHDADFNPPGN</sequence>
<name>A0A1M7U704_9BRAD</name>
<keyword evidence="4" id="KW-1185">Reference proteome</keyword>
<accession>A0A1M7U704</accession>
<evidence type="ECO:0000313" key="4">
    <source>
        <dbReference type="Proteomes" id="UP000184096"/>
    </source>
</evidence>
<evidence type="ECO:0000313" key="3">
    <source>
        <dbReference type="EMBL" id="SHN78738.1"/>
    </source>
</evidence>
<feature type="signal peptide" evidence="2">
    <location>
        <begin position="1"/>
        <end position="23"/>
    </location>
</feature>
<evidence type="ECO:0000256" key="2">
    <source>
        <dbReference type="SAM" id="SignalP"/>
    </source>
</evidence>
<evidence type="ECO:0000256" key="1">
    <source>
        <dbReference type="SAM" id="MobiDB-lite"/>
    </source>
</evidence>
<proteinExistence type="predicted"/>
<dbReference type="RefSeq" id="WP_072819952.1">
    <property type="nucleotide sequence ID" value="NZ_LT670849.1"/>
</dbReference>
<dbReference type="Proteomes" id="UP000184096">
    <property type="component" value="Chromosome I"/>
</dbReference>
<dbReference type="AlphaFoldDB" id="A0A1M7U704"/>
<gene>
    <name evidence="3" type="ORF">SAMN05444170_3771</name>
</gene>
<feature type="chain" id="PRO_5012387517" evidence="2">
    <location>
        <begin position="24"/>
        <end position="87"/>
    </location>
</feature>
<feature type="compositionally biased region" description="Basic and acidic residues" evidence="1">
    <location>
        <begin position="69"/>
        <end position="81"/>
    </location>
</feature>
<keyword evidence="2" id="KW-0732">Signal</keyword>